<dbReference type="InterPro" id="IPR043519">
    <property type="entry name" value="NT_sf"/>
</dbReference>
<dbReference type="AlphaFoldDB" id="A0A098QZQ8"/>
<dbReference type="InterPro" id="IPR002934">
    <property type="entry name" value="Polymerase_NTP_transf_dom"/>
</dbReference>
<dbReference type="SUPFAM" id="SSF81301">
    <property type="entry name" value="Nucleotidyltransferase"/>
    <property type="match status" value="1"/>
</dbReference>
<gene>
    <name evidence="2" type="ORF">DC28_09315</name>
</gene>
<feature type="domain" description="Polymerase nucleotidyl transferase" evidence="1">
    <location>
        <begin position="11"/>
        <end position="95"/>
    </location>
</feature>
<proteinExistence type="predicted"/>
<dbReference type="CDD" id="cd05403">
    <property type="entry name" value="NT_KNTase_like"/>
    <property type="match status" value="1"/>
</dbReference>
<dbReference type="RefSeq" id="WP_052078684.1">
    <property type="nucleotide sequence ID" value="NZ_JNUP01000064.1"/>
</dbReference>
<dbReference type="eggNOG" id="COG1708">
    <property type="taxonomic scope" value="Bacteria"/>
</dbReference>
<keyword evidence="3" id="KW-1185">Reference proteome</keyword>
<evidence type="ECO:0000313" key="3">
    <source>
        <dbReference type="Proteomes" id="UP000029692"/>
    </source>
</evidence>
<accession>A0A098QZQ8</accession>
<reference evidence="2 3" key="1">
    <citation type="submission" date="2014-05" db="EMBL/GenBank/DDBJ databases">
        <title>De novo Genome Sequence of Spirocheata sp.</title>
        <authorList>
            <person name="Shivani Y."/>
            <person name="Subhash Y."/>
            <person name="Tushar L."/>
            <person name="Sasikala C."/>
            <person name="Ramana C.V."/>
        </authorList>
    </citation>
    <scope>NUCLEOTIDE SEQUENCE [LARGE SCALE GENOMIC DNA]</scope>
    <source>
        <strain evidence="2 3">JC230</strain>
    </source>
</reference>
<protein>
    <recommendedName>
        <fullName evidence="1">Polymerase nucleotidyl transferase domain-containing protein</fullName>
    </recommendedName>
</protein>
<dbReference type="Gene3D" id="3.30.460.10">
    <property type="entry name" value="Beta Polymerase, domain 2"/>
    <property type="match status" value="1"/>
</dbReference>
<dbReference type="GO" id="GO:0016779">
    <property type="term" value="F:nucleotidyltransferase activity"/>
    <property type="evidence" value="ECO:0007669"/>
    <property type="project" value="InterPro"/>
</dbReference>
<evidence type="ECO:0000313" key="2">
    <source>
        <dbReference type="EMBL" id="KGE71977.1"/>
    </source>
</evidence>
<name>A0A098QZQ8_9SPIO</name>
<dbReference type="Pfam" id="PF01909">
    <property type="entry name" value="NTP_transf_2"/>
    <property type="match status" value="1"/>
</dbReference>
<comment type="caution">
    <text evidence="2">The sequence shown here is derived from an EMBL/GenBank/DDBJ whole genome shotgun (WGS) entry which is preliminary data.</text>
</comment>
<organism evidence="2 3">
    <name type="scientific">Spirochaeta lutea</name>
    <dbReference type="NCBI Taxonomy" id="1480694"/>
    <lineage>
        <taxon>Bacteria</taxon>
        <taxon>Pseudomonadati</taxon>
        <taxon>Spirochaetota</taxon>
        <taxon>Spirochaetia</taxon>
        <taxon>Spirochaetales</taxon>
        <taxon>Spirochaetaceae</taxon>
        <taxon>Spirochaeta</taxon>
    </lineage>
</organism>
<dbReference type="Proteomes" id="UP000029692">
    <property type="component" value="Unassembled WGS sequence"/>
</dbReference>
<sequence length="271" mass="30150">MNTSHDPWFARVIEGLKDLPGVEAIALGGSRGAGTSDAGSDYDLYVYVREMVDPSRREAILAPLCSYLEVNNQFWETEDDGILRSGIPVDVVYRSLDWLTEHLESLLGAGQAATGYTTCFWYNLLNSRVLYDPRGGYAALQEKWRIAYPRKLQENILSKNLPLLRGKLPSYLGQVEKAVGRNDWVSVHHRVTALMESVFDILFALGEMPHPGEKRQVQFLLDAGTPVPENFEDQVENIMENTGPAGAAVLPGLLNTLIDGVYSLAGWIEHE</sequence>
<evidence type="ECO:0000259" key="1">
    <source>
        <dbReference type="Pfam" id="PF01909"/>
    </source>
</evidence>
<dbReference type="EMBL" id="JNUP01000064">
    <property type="protein sequence ID" value="KGE71977.1"/>
    <property type="molecule type" value="Genomic_DNA"/>
</dbReference>